<dbReference type="AlphaFoldDB" id="A0A1Y2DVV0"/>
<dbReference type="InParanoid" id="A0A1Y2DVV0"/>
<evidence type="ECO:0000313" key="2">
    <source>
        <dbReference type="Proteomes" id="UP000193689"/>
    </source>
</evidence>
<dbReference type="OrthoDB" id="4757858at2759"/>
<keyword evidence="2" id="KW-1185">Reference proteome</keyword>
<sequence length="380" mass="43504">MPITQMNARSIPIPTEVWVIVGNLRDTGKGATLSSVAQSCKFLSHVVQPILYESPTGIDHRPRILFRNCYNIFFRTVATNKRLASFVRNINARRWEDDRLDNGWELLQCVARQIGMERGVAQEMEAHIEDAIRAMERFKHDPHLRHLLPNLRSMQLLPCLLPNLRDLSIELNLSFDVLHSIVVCTAKSPSIMFPSLERLEISVCELNRGFDIDHVRYLLKQCPNLAHLKLTGCSGLWQPKNPNPDDPNLERFEHLTILAVDYGYISSDDFARLFRLCPRLESFSYSSGGYEVLGRGDDNPEVLSVEVIDLLRPAQYTLKRLKLDFRFSTNVVLNWNADRADIISRLQGFYVLQAAELDGESLLEGQSSNNHKSLLDRRHL</sequence>
<dbReference type="SUPFAM" id="SSF52047">
    <property type="entry name" value="RNI-like"/>
    <property type="match status" value="1"/>
</dbReference>
<gene>
    <name evidence="1" type="ORF">BCR38DRAFT_516526</name>
</gene>
<protein>
    <recommendedName>
        <fullName evidence="3">F-box domain-containing protein</fullName>
    </recommendedName>
</protein>
<organism evidence="1 2">
    <name type="scientific">Pseudomassariella vexata</name>
    <dbReference type="NCBI Taxonomy" id="1141098"/>
    <lineage>
        <taxon>Eukaryota</taxon>
        <taxon>Fungi</taxon>
        <taxon>Dikarya</taxon>
        <taxon>Ascomycota</taxon>
        <taxon>Pezizomycotina</taxon>
        <taxon>Sordariomycetes</taxon>
        <taxon>Xylariomycetidae</taxon>
        <taxon>Amphisphaeriales</taxon>
        <taxon>Pseudomassariaceae</taxon>
        <taxon>Pseudomassariella</taxon>
    </lineage>
</organism>
<evidence type="ECO:0008006" key="3">
    <source>
        <dbReference type="Google" id="ProtNLM"/>
    </source>
</evidence>
<reference evidence="1 2" key="1">
    <citation type="submission" date="2016-07" db="EMBL/GenBank/DDBJ databases">
        <title>Pervasive Adenine N6-methylation of Active Genes in Fungi.</title>
        <authorList>
            <consortium name="DOE Joint Genome Institute"/>
            <person name="Mondo S.J."/>
            <person name="Dannebaum R.O."/>
            <person name="Kuo R.C."/>
            <person name="Labutti K."/>
            <person name="Haridas S."/>
            <person name="Kuo A."/>
            <person name="Salamov A."/>
            <person name="Ahrendt S.R."/>
            <person name="Lipzen A."/>
            <person name="Sullivan W."/>
            <person name="Andreopoulos W.B."/>
            <person name="Clum A."/>
            <person name="Lindquist E."/>
            <person name="Daum C."/>
            <person name="Ramamoorthy G.K."/>
            <person name="Gryganskyi A."/>
            <person name="Culley D."/>
            <person name="Magnuson J.K."/>
            <person name="James T.Y."/>
            <person name="O'Malley M.A."/>
            <person name="Stajich J.E."/>
            <person name="Spatafora J.W."/>
            <person name="Visel A."/>
            <person name="Grigoriev I.V."/>
        </authorList>
    </citation>
    <scope>NUCLEOTIDE SEQUENCE [LARGE SCALE GENOMIC DNA]</scope>
    <source>
        <strain evidence="1 2">CBS 129021</strain>
    </source>
</reference>
<dbReference type="Gene3D" id="3.80.10.10">
    <property type="entry name" value="Ribonuclease Inhibitor"/>
    <property type="match status" value="1"/>
</dbReference>
<proteinExistence type="predicted"/>
<accession>A0A1Y2DVV0</accession>
<dbReference type="RefSeq" id="XP_040714976.1">
    <property type="nucleotide sequence ID" value="XM_040865100.1"/>
</dbReference>
<dbReference type="Proteomes" id="UP000193689">
    <property type="component" value="Unassembled WGS sequence"/>
</dbReference>
<comment type="caution">
    <text evidence="1">The sequence shown here is derived from an EMBL/GenBank/DDBJ whole genome shotgun (WGS) entry which is preliminary data.</text>
</comment>
<dbReference type="InterPro" id="IPR032675">
    <property type="entry name" value="LRR_dom_sf"/>
</dbReference>
<evidence type="ECO:0000313" key="1">
    <source>
        <dbReference type="EMBL" id="ORY63319.1"/>
    </source>
</evidence>
<dbReference type="GeneID" id="63781312"/>
<dbReference type="EMBL" id="MCFJ01000008">
    <property type="protein sequence ID" value="ORY63319.1"/>
    <property type="molecule type" value="Genomic_DNA"/>
</dbReference>
<name>A0A1Y2DVV0_9PEZI</name>